<evidence type="ECO:0000256" key="7">
    <source>
        <dbReference type="RuleBase" id="RU003879"/>
    </source>
</evidence>
<name>D2R3Y7_PIRSD</name>
<evidence type="ECO:0000313" key="9">
    <source>
        <dbReference type="Proteomes" id="UP000001887"/>
    </source>
</evidence>
<proteinExistence type="inferred from homology"/>
<dbReference type="OrthoDB" id="284492at2"/>
<keyword evidence="4 7" id="KW-0812">Transmembrane</keyword>
<evidence type="ECO:0000256" key="4">
    <source>
        <dbReference type="ARBA" id="ARBA00022692"/>
    </source>
</evidence>
<keyword evidence="6" id="KW-0472">Membrane</keyword>
<evidence type="ECO:0000256" key="5">
    <source>
        <dbReference type="ARBA" id="ARBA00022989"/>
    </source>
</evidence>
<keyword evidence="5" id="KW-1133">Transmembrane helix</keyword>
<dbReference type="KEGG" id="psl:Psta_4187"/>
<keyword evidence="3" id="KW-1003">Cell membrane</keyword>
<evidence type="ECO:0000313" key="8">
    <source>
        <dbReference type="EMBL" id="ADB18836.1"/>
    </source>
</evidence>
<dbReference type="AlphaFoldDB" id="D2R3Y7"/>
<dbReference type="PANTHER" id="PTHR30558">
    <property type="entry name" value="EXBD MEMBRANE COMPONENT OF PMF-DRIVEN MACROMOLECULE IMPORT SYSTEM"/>
    <property type="match status" value="1"/>
</dbReference>
<dbReference type="eggNOG" id="COG0848">
    <property type="taxonomic scope" value="Bacteria"/>
</dbReference>
<organism evidence="8 9">
    <name type="scientific">Pirellula staleyi (strain ATCC 27377 / DSM 6068 / ICPB 4128)</name>
    <name type="common">Pirella staleyi</name>
    <dbReference type="NCBI Taxonomy" id="530564"/>
    <lineage>
        <taxon>Bacteria</taxon>
        <taxon>Pseudomonadati</taxon>
        <taxon>Planctomycetota</taxon>
        <taxon>Planctomycetia</taxon>
        <taxon>Pirellulales</taxon>
        <taxon>Pirellulaceae</taxon>
        <taxon>Pirellula</taxon>
    </lineage>
</organism>
<evidence type="ECO:0000256" key="6">
    <source>
        <dbReference type="ARBA" id="ARBA00023136"/>
    </source>
</evidence>
<dbReference type="STRING" id="530564.Psta_4187"/>
<sequence>MKIKSKGPQVIEIDMTPMIDMTFQLIAFFMILINFDASEQDQRVQLPKSTLAKPPEGKIETPITIQLTKDGMTSIGGQDFAQPAGMKPVLNNEKIVLETVQNKPGNSATIIIRAHKDAKTGMVQEVIKVCQEVGFEKFTLRAEEQAGY</sequence>
<dbReference type="InterPro" id="IPR003400">
    <property type="entry name" value="ExbD"/>
</dbReference>
<accession>D2R3Y7</accession>
<dbReference type="HOGENOM" id="CLU_085305_3_3_0"/>
<evidence type="ECO:0000256" key="3">
    <source>
        <dbReference type="ARBA" id="ARBA00022475"/>
    </source>
</evidence>
<dbReference type="GO" id="GO:0005886">
    <property type="term" value="C:plasma membrane"/>
    <property type="evidence" value="ECO:0007669"/>
    <property type="project" value="UniProtKB-SubCell"/>
</dbReference>
<keyword evidence="9" id="KW-1185">Reference proteome</keyword>
<comment type="similarity">
    <text evidence="2 7">Belongs to the ExbD/TolR family.</text>
</comment>
<protein>
    <submittedName>
        <fullName evidence="8">Biopolymer transport protein ExbD/TolR</fullName>
    </submittedName>
</protein>
<dbReference type="EMBL" id="CP001848">
    <property type="protein sequence ID" value="ADB18836.1"/>
    <property type="molecule type" value="Genomic_DNA"/>
</dbReference>
<dbReference type="GO" id="GO:0022857">
    <property type="term" value="F:transmembrane transporter activity"/>
    <property type="evidence" value="ECO:0007669"/>
    <property type="project" value="InterPro"/>
</dbReference>
<reference evidence="8 9" key="1">
    <citation type="journal article" date="2009" name="Stand. Genomic Sci.">
        <title>Complete genome sequence of Pirellula staleyi type strain (ATCC 27377).</title>
        <authorList>
            <person name="Clum A."/>
            <person name="Tindall B.J."/>
            <person name="Sikorski J."/>
            <person name="Ivanova N."/>
            <person name="Mavrommatis K."/>
            <person name="Lucas S."/>
            <person name="Glavina del Rio T."/>
            <person name="Nolan M."/>
            <person name="Chen F."/>
            <person name="Tice H."/>
            <person name="Pitluck S."/>
            <person name="Cheng J.F."/>
            <person name="Chertkov O."/>
            <person name="Brettin T."/>
            <person name="Han C."/>
            <person name="Detter J.C."/>
            <person name="Kuske C."/>
            <person name="Bruce D."/>
            <person name="Goodwin L."/>
            <person name="Ovchinikova G."/>
            <person name="Pati A."/>
            <person name="Mikhailova N."/>
            <person name="Chen A."/>
            <person name="Palaniappan K."/>
            <person name="Land M."/>
            <person name="Hauser L."/>
            <person name="Chang Y.J."/>
            <person name="Jeffries C.D."/>
            <person name="Chain P."/>
            <person name="Rohde M."/>
            <person name="Goker M."/>
            <person name="Bristow J."/>
            <person name="Eisen J.A."/>
            <person name="Markowitz V."/>
            <person name="Hugenholtz P."/>
            <person name="Kyrpides N.C."/>
            <person name="Klenk H.P."/>
            <person name="Lapidus A."/>
        </authorList>
    </citation>
    <scope>NUCLEOTIDE SEQUENCE [LARGE SCALE GENOMIC DNA]</scope>
    <source>
        <strain evidence="9">ATCC 27377 / DSM 6068 / ICPB 4128</strain>
    </source>
</reference>
<dbReference type="GO" id="GO:0015031">
    <property type="term" value="P:protein transport"/>
    <property type="evidence" value="ECO:0007669"/>
    <property type="project" value="UniProtKB-KW"/>
</dbReference>
<dbReference type="PANTHER" id="PTHR30558:SF3">
    <property type="entry name" value="BIOPOLYMER TRANSPORT PROTEIN EXBD-RELATED"/>
    <property type="match status" value="1"/>
</dbReference>
<dbReference type="Proteomes" id="UP000001887">
    <property type="component" value="Chromosome"/>
</dbReference>
<keyword evidence="7" id="KW-0653">Protein transport</keyword>
<gene>
    <name evidence="8" type="ordered locus">Psta_4187</name>
</gene>
<keyword evidence="7" id="KW-0813">Transport</keyword>
<dbReference type="Pfam" id="PF02472">
    <property type="entry name" value="ExbD"/>
    <property type="match status" value="1"/>
</dbReference>
<evidence type="ECO:0000256" key="2">
    <source>
        <dbReference type="ARBA" id="ARBA00005811"/>
    </source>
</evidence>
<comment type="subcellular location">
    <subcellularLocation>
        <location evidence="1">Cell membrane</location>
        <topology evidence="1">Single-pass membrane protein</topology>
    </subcellularLocation>
    <subcellularLocation>
        <location evidence="7">Cell membrane</location>
        <topology evidence="7">Single-pass type II membrane protein</topology>
    </subcellularLocation>
</comment>
<evidence type="ECO:0000256" key="1">
    <source>
        <dbReference type="ARBA" id="ARBA00004162"/>
    </source>
</evidence>
<dbReference type="Gene3D" id="3.30.420.270">
    <property type="match status" value="1"/>
</dbReference>